<dbReference type="AlphaFoldDB" id="A0A7T7L316"/>
<accession>A0A7T7L316</accession>
<dbReference type="InterPro" id="IPR042001">
    <property type="entry name" value="Sortase_F"/>
</dbReference>
<keyword evidence="5" id="KW-1185">Reference proteome</keyword>
<evidence type="ECO:0000256" key="3">
    <source>
        <dbReference type="SAM" id="MobiDB-lite"/>
    </source>
</evidence>
<dbReference type="Pfam" id="PF04203">
    <property type="entry name" value="Sortase"/>
    <property type="match status" value="1"/>
</dbReference>
<dbReference type="EMBL" id="CP066831">
    <property type="protein sequence ID" value="QQM45530.1"/>
    <property type="molecule type" value="Genomic_DNA"/>
</dbReference>
<dbReference type="GO" id="GO:0016787">
    <property type="term" value="F:hydrolase activity"/>
    <property type="evidence" value="ECO:0007669"/>
    <property type="project" value="UniProtKB-KW"/>
</dbReference>
<evidence type="ECO:0000313" key="5">
    <source>
        <dbReference type="Proteomes" id="UP000595636"/>
    </source>
</evidence>
<feature type="active site" description="Proton donor/acceptor" evidence="2">
    <location>
        <position position="142"/>
    </location>
</feature>
<proteinExistence type="predicted"/>
<evidence type="ECO:0000313" key="4">
    <source>
        <dbReference type="EMBL" id="QQM45530.1"/>
    </source>
</evidence>
<evidence type="ECO:0000256" key="2">
    <source>
        <dbReference type="PIRSR" id="PIRSR605754-1"/>
    </source>
</evidence>
<name>A0A7T7L316_9ACTN</name>
<feature type="compositionally biased region" description="Low complexity" evidence="3">
    <location>
        <begin position="65"/>
        <end position="81"/>
    </location>
</feature>
<dbReference type="NCBIfam" id="NF033748">
    <property type="entry name" value="class_F_sortase"/>
    <property type="match status" value="1"/>
</dbReference>
<dbReference type="Proteomes" id="UP000595636">
    <property type="component" value="Chromosome"/>
</dbReference>
<dbReference type="InterPro" id="IPR023365">
    <property type="entry name" value="Sortase_dom-sf"/>
</dbReference>
<feature type="region of interest" description="Disordered" evidence="3">
    <location>
        <begin position="55"/>
        <end position="86"/>
    </location>
</feature>
<dbReference type="Gene3D" id="2.40.260.10">
    <property type="entry name" value="Sortase"/>
    <property type="match status" value="1"/>
</dbReference>
<organism evidence="4 5">
    <name type="scientific">Streptomyces liliifuscus</name>
    <dbReference type="NCBI Taxonomy" id="2797636"/>
    <lineage>
        <taxon>Bacteria</taxon>
        <taxon>Bacillati</taxon>
        <taxon>Actinomycetota</taxon>
        <taxon>Actinomycetes</taxon>
        <taxon>Kitasatosporales</taxon>
        <taxon>Streptomycetaceae</taxon>
        <taxon>Streptomyces</taxon>
    </lineage>
</organism>
<keyword evidence="1" id="KW-0378">Hydrolase</keyword>
<sequence length="229" mass="23666">MRPVLLVVQSLASALESVVSPAPDPVRRFGTLPTLARAALVVPVVLAVLTGCSSAPDKPTPASPNTPAAAGTASPGAPEATRPAVPTEVAIPSIGITSSLMELGRNKDGTVEVPPPEKGMTAGWYIGGSVPGEVGPAVIIGHNDTRFGKAVFHDLKKITKGADITVTNDRGESAHFTVTATESVSKDTFPTEKVYGPTKDRALRLVTCDGDFDAQGHPVNNLIVYARLA</sequence>
<dbReference type="InterPro" id="IPR005754">
    <property type="entry name" value="Sortase"/>
</dbReference>
<reference evidence="4 5" key="1">
    <citation type="submission" date="2020-12" db="EMBL/GenBank/DDBJ databases">
        <title>A novel species.</title>
        <authorList>
            <person name="Li K."/>
        </authorList>
    </citation>
    <scope>NUCLEOTIDE SEQUENCE [LARGE SCALE GENOMIC DNA]</scope>
    <source>
        <strain evidence="4 5">ZYC-3</strain>
    </source>
</reference>
<dbReference type="SUPFAM" id="SSF63817">
    <property type="entry name" value="Sortase"/>
    <property type="match status" value="1"/>
</dbReference>
<gene>
    <name evidence="4" type="ORF">JEQ17_43045</name>
</gene>
<dbReference type="KEGG" id="slf:JEQ17_43045"/>
<feature type="active site" description="Acyl-thioester intermediate" evidence="2">
    <location>
        <position position="208"/>
    </location>
</feature>
<evidence type="ECO:0000256" key="1">
    <source>
        <dbReference type="ARBA" id="ARBA00022801"/>
    </source>
</evidence>
<dbReference type="CDD" id="cd05829">
    <property type="entry name" value="Sortase_F"/>
    <property type="match status" value="1"/>
</dbReference>
<protein>
    <submittedName>
        <fullName evidence="4">Class F sortase</fullName>
    </submittedName>
</protein>